<evidence type="ECO:0000313" key="2">
    <source>
        <dbReference type="Proteomes" id="UP001219525"/>
    </source>
</evidence>
<gene>
    <name evidence="1" type="ORF">GGX14DRAFT_625685</name>
</gene>
<comment type="caution">
    <text evidence="1">The sequence shown here is derived from an EMBL/GenBank/DDBJ whole genome shotgun (WGS) entry which is preliminary data.</text>
</comment>
<organism evidence="1 2">
    <name type="scientific">Mycena pura</name>
    <dbReference type="NCBI Taxonomy" id="153505"/>
    <lineage>
        <taxon>Eukaryota</taxon>
        <taxon>Fungi</taxon>
        <taxon>Dikarya</taxon>
        <taxon>Basidiomycota</taxon>
        <taxon>Agaricomycotina</taxon>
        <taxon>Agaricomycetes</taxon>
        <taxon>Agaricomycetidae</taxon>
        <taxon>Agaricales</taxon>
        <taxon>Marasmiineae</taxon>
        <taxon>Mycenaceae</taxon>
        <taxon>Mycena</taxon>
    </lineage>
</organism>
<dbReference type="EMBL" id="JARJCW010000028">
    <property type="protein sequence ID" value="KAJ7210459.1"/>
    <property type="molecule type" value="Genomic_DNA"/>
</dbReference>
<dbReference type="Proteomes" id="UP001219525">
    <property type="component" value="Unassembled WGS sequence"/>
</dbReference>
<keyword evidence="2" id="KW-1185">Reference proteome</keyword>
<accession>A0AAD6YHL6</accession>
<proteinExistence type="predicted"/>
<reference evidence="1" key="1">
    <citation type="submission" date="2023-03" db="EMBL/GenBank/DDBJ databases">
        <title>Massive genome expansion in bonnet fungi (Mycena s.s.) driven by repeated elements and novel gene families across ecological guilds.</title>
        <authorList>
            <consortium name="Lawrence Berkeley National Laboratory"/>
            <person name="Harder C.B."/>
            <person name="Miyauchi S."/>
            <person name="Viragh M."/>
            <person name="Kuo A."/>
            <person name="Thoen E."/>
            <person name="Andreopoulos B."/>
            <person name="Lu D."/>
            <person name="Skrede I."/>
            <person name="Drula E."/>
            <person name="Henrissat B."/>
            <person name="Morin E."/>
            <person name="Kohler A."/>
            <person name="Barry K."/>
            <person name="LaButti K."/>
            <person name="Morin E."/>
            <person name="Salamov A."/>
            <person name="Lipzen A."/>
            <person name="Mereny Z."/>
            <person name="Hegedus B."/>
            <person name="Baldrian P."/>
            <person name="Stursova M."/>
            <person name="Weitz H."/>
            <person name="Taylor A."/>
            <person name="Grigoriev I.V."/>
            <person name="Nagy L.G."/>
            <person name="Martin F."/>
            <person name="Kauserud H."/>
        </authorList>
    </citation>
    <scope>NUCLEOTIDE SEQUENCE</scope>
    <source>
        <strain evidence="1">9144</strain>
    </source>
</reference>
<evidence type="ECO:0000313" key="1">
    <source>
        <dbReference type="EMBL" id="KAJ7210459.1"/>
    </source>
</evidence>
<name>A0AAD6YHL6_9AGAR</name>
<sequence length="292" mass="32892">MVFVYKYPLPLSQFFDNLRLPADLKDDKAIITFIEDTAEETIAQGRGFFVLLRKDENQLVAFAGHHGTARIQPKDVAGLREYACSLLAVQPFPDWLWKTLDMLEKIEDSALVSLVKVPPTTYIRYHRATNLPCNFVALGDSVMTGVYPRPRRAALPMLIARSEPLLGEGCTKALRCALVLYIVLLDAQAASGRTLPASFAPDFFAEEYEKPDWLWENTRILADPGASTDYGAPSTECKGNNCTGRPRRIGDVREILWQRSRGGRCWADDGMSASRFFTALRGYRIHSHLYRI</sequence>
<protein>
    <submittedName>
        <fullName evidence="1">Uncharacterized protein</fullName>
    </submittedName>
</protein>
<dbReference type="AlphaFoldDB" id="A0AAD6YHL6"/>